<reference evidence="1" key="1">
    <citation type="journal article" date="2023" name="Insect Mol. Biol.">
        <title>Genome sequencing provides insights into the evolution of gene families encoding plant cell wall-degrading enzymes in longhorned beetles.</title>
        <authorList>
            <person name="Shin N.R."/>
            <person name="Okamura Y."/>
            <person name="Kirsch R."/>
            <person name="Pauchet Y."/>
        </authorList>
    </citation>
    <scope>NUCLEOTIDE SEQUENCE</scope>
    <source>
        <strain evidence="1">RBIC_L_NR</strain>
    </source>
</reference>
<dbReference type="EMBL" id="JANEYF010005770">
    <property type="protein sequence ID" value="KAJ8926849.1"/>
    <property type="molecule type" value="Genomic_DNA"/>
</dbReference>
<dbReference type="AlphaFoldDB" id="A0AAV8WJR3"/>
<sequence>MYELFERRDAKSPIRIATLHYNIPRLVYDCNIRQRLAIKINKYFVFTPEYIASAVEKDFERTIFNFCFALKLSYNDLF</sequence>
<name>A0AAV8WJR3_9CUCU</name>
<keyword evidence="2" id="KW-1185">Reference proteome</keyword>
<evidence type="ECO:0000313" key="2">
    <source>
        <dbReference type="Proteomes" id="UP001162156"/>
    </source>
</evidence>
<proteinExistence type="predicted"/>
<protein>
    <submittedName>
        <fullName evidence="1">Uncharacterized protein</fullName>
    </submittedName>
</protein>
<accession>A0AAV8WJR3</accession>
<organism evidence="1 2">
    <name type="scientific">Rhamnusium bicolor</name>
    <dbReference type="NCBI Taxonomy" id="1586634"/>
    <lineage>
        <taxon>Eukaryota</taxon>
        <taxon>Metazoa</taxon>
        <taxon>Ecdysozoa</taxon>
        <taxon>Arthropoda</taxon>
        <taxon>Hexapoda</taxon>
        <taxon>Insecta</taxon>
        <taxon>Pterygota</taxon>
        <taxon>Neoptera</taxon>
        <taxon>Endopterygota</taxon>
        <taxon>Coleoptera</taxon>
        <taxon>Polyphaga</taxon>
        <taxon>Cucujiformia</taxon>
        <taxon>Chrysomeloidea</taxon>
        <taxon>Cerambycidae</taxon>
        <taxon>Lepturinae</taxon>
        <taxon>Rhagiini</taxon>
        <taxon>Rhamnusium</taxon>
    </lineage>
</organism>
<evidence type="ECO:0000313" key="1">
    <source>
        <dbReference type="EMBL" id="KAJ8926849.1"/>
    </source>
</evidence>
<gene>
    <name evidence="1" type="ORF">NQ314_020700</name>
</gene>
<dbReference type="Proteomes" id="UP001162156">
    <property type="component" value="Unassembled WGS sequence"/>
</dbReference>
<comment type="caution">
    <text evidence="1">The sequence shown here is derived from an EMBL/GenBank/DDBJ whole genome shotgun (WGS) entry which is preliminary data.</text>
</comment>